<dbReference type="Gene3D" id="2.60.120.200">
    <property type="match status" value="1"/>
</dbReference>
<dbReference type="SMART" id="SM00137">
    <property type="entry name" value="MAM"/>
    <property type="match status" value="1"/>
</dbReference>
<dbReference type="Proteomes" id="UP000009022">
    <property type="component" value="Unassembled WGS sequence"/>
</dbReference>
<dbReference type="PROSITE" id="PS50060">
    <property type="entry name" value="MAM_2"/>
    <property type="match status" value="1"/>
</dbReference>
<feature type="disulfide bond" evidence="3">
    <location>
        <begin position="290"/>
        <end position="300"/>
    </location>
</feature>
<evidence type="ECO:0000256" key="5">
    <source>
        <dbReference type="SAM" id="Phobius"/>
    </source>
</evidence>
<dbReference type="InParanoid" id="B3RKU6"/>
<dbReference type="Pfam" id="PF00530">
    <property type="entry name" value="SRCR"/>
    <property type="match status" value="1"/>
</dbReference>
<feature type="domain" description="SRCR" evidence="8">
    <location>
        <begin position="224"/>
        <end position="321"/>
    </location>
</feature>
<dbReference type="SUPFAM" id="SSF56487">
    <property type="entry name" value="SRCR-like"/>
    <property type="match status" value="1"/>
</dbReference>
<feature type="chain" id="PRO_5002796735" description="SRCR domain-containing protein" evidence="6">
    <location>
        <begin position="29"/>
        <end position="458"/>
    </location>
</feature>
<proteinExistence type="predicted"/>
<dbReference type="RefSeq" id="XP_002107850.1">
    <property type="nucleotide sequence ID" value="XM_002107814.1"/>
</dbReference>
<dbReference type="CTD" id="6749065"/>
<dbReference type="FunFam" id="3.10.250.10:FF:000001">
    <property type="entry name" value="Lysyl oxidase 4 isoform X1"/>
    <property type="match status" value="1"/>
</dbReference>
<protein>
    <recommendedName>
        <fullName evidence="11">SRCR domain-containing protein</fullName>
    </recommendedName>
</protein>
<dbReference type="InterPro" id="IPR000998">
    <property type="entry name" value="MAM_dom"/>
</dbReference>
<gene>
    <name evidence="9" type="ORF">TRIADDRAFT_51771</name>
</gene>
<reference evidence="9 10" key="1">
    <citation type="journal article" date="2008" name="Nature">
        <title>The Trichoplax genome and the nature of placozoans.</title>
        <authorList>
            <person name="Srivastava M."/>
            <person name="Begovic E."/>
            <person name="Chapman J."/>
            <person name="Putnam N.H."/>
            <person name="Hellsten U."/>
            <person name="Kawashima T."/>
            <person name="Kuo A."/>
            <person name="Mitros T."/>
            <person name="Salamov A."/>
            <person name="Carpenter M.L."/>
            <person name="Signorovitch A.Y."/>
            <person name="Moreno M.A."/>
            <person name="Kamm K."/>
            <person name="Grimwood J."/>
            <person name="Schmutz J."/>
            <person name="Shapiro H."/>
            <person name="Grigoriev I.V."/>
            <person name="Buss L.W."/>
            <person name="Schierwater B."/>
            <person name="Dellaporta S.L."/>
            <person name="Rokhsar D.S."/>
        </authorList>
    </citation>
    <scope>NUCLEOTIDE SEQUENCE [LARGE SCALE GENOMIC DNA]</scope>
    <source>
        <strain evidence="9 10">Grell-BS-1999</strain>
    </source>
</reference>
<dbReference type="InterPro" id="IPR036772">
    <property type="entry name" value="SRCR-like_dom_sf"/>
</dbReference>
<evidence type="ECO:0008006" key="11">
    <source>
        <dbReference type="Google" id="ProtNLM"/>
    </source>
</evidence>
<feature type="signal peptide" evidence="6">
    <location>
        <begin position="1"/>
        <end position="28"/>
    </location>
</feature>
<evidence type="ECO:0000256" key="3">
    <source>
        <dbReference type="PROSITE-ProRule" id="PRU00196"/>
    </source>
</evidence>
<dbReference type="PhylomeDB" id="B3RKU6"/>
<dbReference type="SMART" id="SM00202">
    <property type="entry name" value="SR"/>
    <property type="match status" value="1"/>
</dbReference>
<keyword evidence="2 3" id="KW-1015">Disulfide bond</keyword>
<dbReference type="SUPFAM" id="SSF49899">
    <property type="entry name" value="Concanavalin A-like lectins/glucanases"/>
    <property type="match status" value="1"/>
</dbReference>
<evidence type="ECO:0000313" key="10">
    <source>
        <dbReference type="Proteomes" id="UP000009022"/>
    </source>
</evidence>
<dbReference type="STRING" id="10228.B3RKU6"/>
<evidence type="ECO:0000256" key="4">
    <source>
        <dbReference type="SAM" id="MobiDB-lite"/>
    </source>
</evidence>
<dbReference type="PANTHER" id="PTHR48071">
    <property type="entry name" value="SRCR DOMAIN-CONTAINING PROTEIN"/>
    <property type="match status" value="1"/>
</dbReference>
<keyword evidence="5" id="KW-0472">Membrane</keyword>
<dbReference type="AlphaFoldDB" id="B3RKU6"/>
<keyword evidence="1 6" id="KW-0732">Signal</keyword>
<comment type="caution">
    <text evidence="3">Lacks conserved residue(s) required for the propagation of feature annotation.</text>
</comment>
<dbReference type="GO" id="GO:0016020">
    <property type="term" value="C:membrane"/>
    <property type="evidence" value="ECO:0007669"/>
    <property type="project" value="InterPro"/>
</dbReference>
<evidence type="ECO:0000256" key="1">
    <source>
        <dbReference type="ARBA" id="ARBA00022729"/>
    </source>
</evidence>
<name>B3RKU6_TRIAD</name>
<keyword evidence="5" id="KW-1133">Transmembrane helix</keyword>
<organism evidence="9 10">
    <name type="scientific">Trichoplax adhaerens</name>
    <name type="common">Trichoplax reptans</name>
    <dbReference type="NCBI Taxonomy" id="10228"/>
    <lineage>
        <taxon>Eukaryota</taxon>
        <taxon>Metazoa</taxon>
        <taxon>Placozoa</taxon>
        <taxon>Uniplacotomia</taxon>
        <taxon>Trichoplacea</taxon>
        <taxon>Trichoplacidae</taxon>
        <taxon>Trichoplax</taxon>
    </lineage>
</organism>
<evidence type="ECO:0000256" key="6">
    <source>
        <dbReference type="SAM" id="SignalP"/>
    </source>
</evidence>
<evidence type="ECO:0000259" key="8">
    <source>
        <dbReference type="PROSITE" id="PS50287"/>
    </source>
</evidence>
<dbReference type="Gene3D" id="3.10.250.10">
    <property type="entry name" value="SRCR-like domain"/>
    <property type="match status" value="1"/>
</dbReference>
<keyword evidence="5" id="KW-0812">Transmembrane</keyword>
<keyword evidence="10" id="KW-1185">Reference proteome</keyword>
<dbReference type="HOGENOM" id="CLU_597647_0_0_1"/>
<evidence type="ECO:0000256" key="2">
    <source>
        <dbReference type="ARBA" id="ARBA00023157"/>
    </source>
</evidence>
<feature type="region of interest" description="Disordered" evidence="4">
    <location>
        <begin position="423"/>
        <end position="446"/>
    </location>
</feature>
<dbReference type="EMBL" id="DS985241">
    <property type="protein sequence ID" value="EDV28648.1"/>
    <property type="molecule type" value="Genomic_DNA"/>
</dbReference>
<dbReference type="OMA" id="NCLISSW"/>
<dbReference type="InterPro" id="IPR013320">
    <property type="entry name" value="ConA-like_dom_sf"/>
</dbReference>
<sequence>MRKKFRFTVESLCLIYVLLLLNQISTYGAYHSKEKRSTLWNPASAKIYNFSAIPLASIKCNLQNDLCGWKEVTGISNFGWKRQNGLEADASGHGLSNDFTYGNKSGYYLIANFRNFLKPNYFADLISPPMLLPKQLQHVKVKFAYNTDISTLQIYAIYPRYNLTQHRLRESIFKNHSHQWYQEDFTFLPLYPYYQIIIRSITNAKNILIALDDLEIYPIDTIPIKLVGESSTSGRVVVYHEGEWGTVCNDLMNDRVATVICRQLGLPQPGKMLSTINEGTGTIWIRLLICIGNEKRLENCLISSWNSTFCNHSEDAVISCSGKTLTTTSAVGYTATVATTKPSESRTAVPFVLISASFFVLVILTLIYIRNARRSISRRNQSTRQSATQRPRMVAPPSYNTALNEITRDPNALKELHHSPTGALLQTEGCNKKRQKNSPPHLGDKKYFISLPTHFNET</sequence>
<dbReference type="GeneID" id="6749065"/>
<evidence type="ECO:0000313" key="9">
    <source>
        <dbReference type="EMBL" id="EDV28648.1"/>
    </source>
</evidence>
<dbReference type="PRINTS" id="PR00258">
    <property type="entry name" value="SPERACTRCPTR"/>
</dbReference>
<dbReference type="PANTHER" id="PTHR48071:SF18">
    <property type="entry name" value="DELETED IN MALIGNANT BRAIN TUMORS 1 PROTEIN-RELATED"/>
    <property type="match status" value="1"/>
</dbReference>
<accession>B3RKU6</accession>
<evidence type="ECO:0000259" key="7">
    <source>
        <dbReference type="PROSITE" id="PS50060"/>
    </source>
</evidence>
<feature type="transmembrane region" description="Helical" evidence="5">
    <location>
        <begin position="348"/>
        <end position="369"/>
    </location>
</feature>
<dbReference type="InterPro" id="IPR001190">
    <property type="entry name" value="SRCR"/>
</dbReference>
<feature type="domain" description="MAM" evidence="7">
    <location>
        <begin position="58"/>
        <end position="216"/>
    </location>
</feature>
<dbReference type="KEGG" id="tad:TRIADDRAFT_51771"/>
<dbReference type="PROSITE" id="PS50287">
    <property type="entry name" value="SRCR_2"/>
    <property type="match status" value="1"/>
</dbReference>